<dbReference type="AlphaFoldDB" id="A0A4R2IEI6"/>
<dbReference type="RefSeq" id="WP_131992826.1">
    <property type="nucleotide sequence ID" value="NZ_JACGXM010000002.1"/>
</dbReference>
<sequence length="107" mass="11463">MFVAPLSLPSAATRAKPIAHSAWAARSPIPWLAGWLLAGLVAVAFIPALRGGSTFGATVPFWLVVAPAVDLAWLARARIGAATSRLLRRMLQRTPGQARRLTVRAKR</sequence>
<evidence type="ECO:0000256" key="1">
    <source>
        <dbReference type="SAM" id="Phobius"/>
    </source>
</evidence>
<evidence type="ECO:0000313" key="3">
    <source>
        <dbReference type="Proteomes" id="UP000294862"/>
    </source>
</evidence>
<protein>
    <submittedName>
        <fullName evidence="2">Uncharacterized protein</fullName>
    </submittedName>
</protein>
<feature type="transmembrane region" description="Helical" evidence="1">
    <location>
        <begin position="29"/>
        <end position="49"/>
    </location>
</feature>
<dbReference type="Proteomes" id="UP000294862">
    <property type="component" value="Unassembled WGS sequence"/>
</dbReference>
<reference evidence="2 3" key="1">
    <citation type="journal article" date="2015" name="Stand. Genomic Sci.">
        <title>Genomic Encyclopedia of Bacterial and Archaeal Type Strains, Phase III: the genomes of soil and plant-associated and newly described type strains.</title>
        <authorList>
            <person name="Whitman W.B."/>
            <person name="Woyke T."/>
            <person name="Klenk H.P."/>
            <person name="Zhou Y."/>
            <person name="Lilburn T.G."/>
            <person name="Beck B.J."/>
            <person name="De Vos P."/>
            <person name="Vandamme P."/>
            <person name="Eisen J.A."/>
            <person name="Garrity G."/>
            <person name="Hugenholtz P."/>
            <person name="Kyrpides N.C."/>
        </authorList>
    </citation>
    <scope>NUCLEOTIDE SEQUENCE [LARGE SCALE GENOMIC DNA]</scope>
    <source>
        <strain evidence="2 3">A3</strain>
    </source>
</reference>
<evidence type="ECO:0000313" key="2">
    <source>
        <dbReference type="EMBL" id="TCO43044.1"/>
    </source>
</evidence>
<accession>A0A4R2IEI6</accession>
<keyword evidence="1" id="KW-1133">Transmembrane helix</keyword>
<gene>
    <name evidence="2" type="ORF">EV148_101457</name>
</gene>
<keyword evidence="1" id="KW-0812">Transmembrane</keyword>
<dbReference type="EMBL" id="SLWQ01000001">
    <property type="protein sequence ID" value="TCO43044.1"/>
    <property type="molecule type" value="Genomic_DNA"/>
</dbReference>
<organism evidence="2 3">
    <name type="scientific">Dokdonella fugitiva</name>
    <dbReference type="NCBI Taxonomy" id="328517"/>
    <lineage>
        <taxon>Bacteria</taxon>
        <taxon>Pseudomonadati</taxon>
        <taxon>Pseudomonadota</taxon>
        <taxon>Gammaproteobacteria</taxon>
        <taxon>Lysobacterales</taxon>
        <taxon>Rhodanobacteraceae</taxon>
        <taxon>Dokdonella</taxon>
    </lineage>
</organism>
<keyword evidence="3" id="KW-1185">Reference proteome</keyword>
<comment type="caution">
    <text evidence="2">The sequence shown here is derived from an EMBL/GenBank/DDBJ whole genome shotgun (WGS) entry which is preliminary data.</text>
</comment>
<name>A0A4R2IEI6_9GAMM</name>
<keyword evidence="1" id="KW-0472">Membrane</keyword>
<proteinExistence type="predicted"/>